<dbReference type="RefSeq" id="WP_127054638.1">
    <property type="nucleotide sequence ID" value="NZ_RSCM01000008.1"/>
</dbReference>
<evidence type="ECO:0000313" key="1">
    <source>
        <dbReference type="EMBL" id="RUS96046.1"/>
    </source>
</evidence>
<sequence length="76" mass="8636">MMKVTITLEEDILKFIDQQAKGNRSAYINALLAEQRRKILEAEIIAALQEDVKDLEYQNEISAWDNVAGDGINARE</sequence>
<accession>A0A3S1IE37</accession>
<dbReference type="Proteomes" id="UP000276103">
    <property type="component" value="Unassembled WGS sequence"/>
</dbReference>
<reference evidence="1 2" key="1">
    <citation type="journal article" date="2019" name="Genome Biol. Evol.">
        <title>Day and night: Metabolic profiles and evolutionary relationships of six axenic non-marine cyanobacteria.</title>
        <authorList>
            <person name="Will S.E."/>
            <person name="Henke P."/>
            <person name="Boedeker C."/>
            <person name="Huang S."/>
            <person name="Brinkmann H."/>
            <person name="Rohde M."/>
            <person name="Jarek M."/>
            <person name="Friedl T."/>
            <person name="Seufert S."/>
            <person name="Schumacher M."/>
            <person name="Overmann J."/>
            <person name="Neumann-Schaal M."/>
            <person name="Petersen J."/>
        </authorList>
    </citation>
    <scope>NUCLEOTIDE SEQUENCE [LARGE SCALE GENOMIC DNA]</scope>
    <source>
        <strain evidence="1 2">SAG 1403-4b</strain>
    </source>
</reference>
<organism evidence="1 2">
    <name type="scientific">Trichormus variabilis SAG 1403-4b</name>
    <dbReference type="NCBI Taxonomy" id="447716"/>
    <lineage>
        <taxon>Bacteria</taxon>
        <taxon>Bacillati</taxon>
        <taxon>Cyanobacteriota</taxon>
        <taxon>Cyanophyceae</taxon>
        <taxon>Nostocales</taxon>
        <taxon>Nostocaceae</taxon>
        <taxon>Trichormus</taxon>
    </lineage>
</organism>
<evidence type="ECO:0008006" key="3">
    <source>
        <dbReference type="Google" id="ProtNLM"/>
    </source>
</evidence>
<evidence type="ECO:0000313" key="2">
    <source>
        <dbReference type="Proteomes" id="UP000276103"/>
    </source>
</evidence>
<proteinExistence type="predicted"/>
<keyword evidence="2" id="KW-1185">Reference proteome</keyword>
<dbReference type="EMBL" id="RSCM01000008">
    <property type="protein sequence ID" value="RUS96046.1"/>
    <property type="molecule type" value="Genomic_DNA"/>
</dbReference>
<comment type="caution">
    <text evidence="1">The sequence shown here is derived from an EMBL/GenBank/DDBJ whole genome shotgun (WGS) entry which is preliminary data.</text>
</comment>
<gene>
    <name evidence="1" type="ORF">DSM107003_27080</name>
</gene>
<dbReference type="AlphaFoldDB" id="A0A3S1IE37"/>
<protein>
    <recommendedName>
        <fullName evidence="3">CopG family transcriptional regulator</fullName>
    </recommendedName>
</protein>
<name>A0A3S1IE37_ANAVA</name>
<dbReference type="OrthoDB" id="517697at2"/>